<dbReference type="Pfam" id="PF01738">
    <property type="entry name" value="DLH"/>
    <property type="match status" value="1"/>
</dbReference>
<proteinExistence type="predicted"/>
<dbReference type="RefSeq" id="WP_183897811.1">
    <property type="nucleotide sequence ID" value="NZ_JACIDV010000019.1"/>
</dbReference>
<organism evidence="2 3">
    <name type="scientific">Rhizobium skierniewicense</name>
    <dbReference type="NCBI Taxonomy" id="984260"/>
    <lineage>
        <taxon>Bacteria</taxon>
        <taxon>Pseudomonadati</taxon>
        <taxon>Pseudomonadota</taxon>
        <taxon>Alphaproteobacteria</taxon>
        <taxon>Hyphomicrobiales</taxon>
        <taxon>Rhizobiaceae</taxon>
        <taxon>Rhizobium/Agrobacterium group</taxon>
        <taxon>Rhizobium</taxon>
    </lineage>
</organism>
<dbReference type="SUPFAM" id="SSF53474">
    <property type="entry name" value="alpha/beta-Hydrolases"/>
    <property type="match status" value="1"/>
</dbReference>
<dbReference type="AlphaFoldDB" id="A0A7W6CA56"/>
<dbReference type="InterPro" id="IPR029058">
    <property type="entry name" value="AB_hydrolase_fold"/>
</dbReference>
<comment type="caution">
    <text evidence="2">The sequence shown here is derived from an EMBL/GenBank/DDBJ whole genome shotgun (WGS) entry which is preliminary data.</text>
</comment>
<dbReference type="InterPro" id="IPR002925">
    <property type="entry name" value="Dienelactn_hydro"/>
</dbReference>
<accession>A0A7W6CA56</accession>
<evidence type="ECO:0000313" key="3">
    <source>
        <dbReference type="Proteomes" id="UP000565286"/>
    </source>
</evidence>
<evidence type="ECO:0000259" key="1">
    <source>
        <dbReference type="Pfam" id="PF01738"/>
    </source>
</evidence>
<dbReference type="Gene3D" id="3.40.50.1820">
    <property type="entry name" value="alpha/beta hydrolase"/>
    <property type="match status" value="1"/>
</dbReference>
<dbReference type="InterPro" id="IPR050261">
    <property type="entry name" value="FrsA_esterase"/>
</dbReference>
<reference evidence="2 3" key="1">
    <citation type="submission" date="2020-08" db="EMBL/GenBank/DDBJ databases">
        <title>Genomic Encyclopedia of Type Strains, Phase IV (KMG-IV): sequencing the most valuable type-strain genomes for metagenomic binning, comparative biology and taxonomic classification.</title>
        <authorList>
            <person name="Goeker M."/>
        </authorList>
    </citation>
    <scope>NUCLEOTIDE SEQUENCE [LARGE SCALE GENOMIC DNA]</scope>
    <source>
        <strain evidence="2 3">DSM 26438</strain>
    </source>
</reference>
<protein>
    <submittedName>
        <fullName evidence="2">Dienelactone hydrolase</fullName>
    </submittedName>
</protein>
<feature type="domain" description="Dienelactone hydrolase" evidence="1">
    <location>
        <begin position="76"/>
        <end position="296"/>
    </location>
</feature>
<dbReference type="Proteomes" id="UP000565286">
    <property type="component" value="Unassembled WGS sequence"/>
</dbReference>
<dbReference type="GO" id="GO:0016787">
    <property type="term" value="F:hydrolase activity"/>
    <property type="evidence" value="ECO:0007669"/>
    <property type="project" value="UniProtKB-KW"/>
</dbReference>
<name>A0A7W6CA56_9HYPH</name>
<dbReference type="EMBL" id="JACIDV010000019">
    <property type="protein sequence ID" value="MBB3948492.1"/>
    <property type="molecule type" value="Genomic_DNA"/>
</dbReference>
<sequence length="338" mass="36864">MTAPSEELRPFLAERIATHRYPLAFREPVSEWQAELRSIWQAGLPPSGISGFQMLDNRGNSRHLLFQYASGDIGEAMLMLPDAQGPHPAILLMHDHGGVFDIGWRKMISGEAGEAHVAKHYDRQFLANDLVKQGYAILVCDAIGWGSRLADGYAEQQALAAQAMQAGWSLAGLVAADDLAAFDWLSWQPEIDPARIGTLGHSFGGFRAWQLAALEQRVRACAAVSWAGTRSGMLAPGMTLLKGQSAFYTLHPHLAAIADYPDMAALAADRPLFMRSGSEDRHFPAVSARDFFCRLEDAGRAFGKRPDNAVVPGGHSFSKENQTAAMAFLRSHLSLHQG</sequence>
<gene>
    <name evidence="2" type="ORF">GGQ73_004479</name>
</gene>
<keyword evidence="3" id="KW-1185">Reference proteome</keyword>
<evidence type="ECO:0000313" key="2">
    <source>
        <dbReference type="EMBL" id="MBB3948492.1"/>
    </source>
</evidence>
<dbReference type="PANTHER" id="PTHR22946">
    <property type="entry name" value="DIENELACTONE HYDROLASE DOMAIN-CONTAINING PROTEIN-RELATED"/>
    <property type="match status" value="1"/>
</dbReference>
<keyword evidence="2" id="KW-0378">Hydrolase</keyword>